<dbReference type="InterPro" id="IPR004089">
    <property type="entry name" value="MCPsignal_dom"/>
</dbReference>
<keyword evidence="8" id="KW-1185">Reference proteome</keyword>
<keyword evidence="4" id="KW-1133">Transmembrane helix</keyword>
<evidence type="ECO:0000313" key="7">
    <source>
        <dbReference type="EMBL" id="PIM51552.1"/>
    </source>
</evidence>
<gene>
    <name evidence="7" type="ORF">CS062_19115</name>
</gene>
<comment type="similarity">
    <text evidence="2">Belongs to the methyl-accepting chemotaxis (MCP) protein family.</text>
</comment>
<accession>A0A2G9C5C1</accession>
<dbReference type="PRINTS" id="PR00260">
    <property type="entry name" value="CHEMTRNSDUCR"/>
</dbReference>
<dbReference type="PROSITE" id="PS50885">
    <property type="entry name" value="HAMP"/>
    <property type="match status" value="1"/>
</dbReference>
<evidence type="ECO:0000313" key="8">
    <source>
        <dbReference type="Proteomes" id="UP000231501"/>
    </source>
</evidence>
<evidence type="ECO:0000256" key="2">
    <source>
        <dbReference type="ARBA" id="ARBA00029447"/>
    </source>
</evidence>
<feature type="non-terminal residue" evidence="7">
    <location>
        <position position="488"/>
    </location>
</feature>
<dbReference type="PANTHER" id="PTHR43531:SF11">
    <property type="entry name" value="METHYL-ACCEPTING CHEMOTAXIS PROTEIN 3"/>
    <property type="match status" value="1"/>
</dbReference>
<evidence type="ECO:0008006" key="9">
    <source>
        <dbReference type="Google" id="ProtNLM"/>
    </source>
</evidence>
<organism evidence="7 8">
    <name type="scientific">Roseateles chitinivorans</name>
    <dbReference type="NCBI Taxonomy" id="2917965"/>
    <lineage>
        <taxon>Bacteria</taxon>
        <taxon>Pseudomonadati</taxon>
        <taxon>Pseudomonadota</taxon>
        <taxon>Betaproteobacteria</taxon>
        <taxon>Burkholderiales</taxon>
        <taxon>Sphaerotilaceae</taxon>
        <taxon>Roseateles</taxon>
    </lineage>
</organism>
<evidence type="ECO:0000256" key="1">
    <source>
        <dbReference type="ARBA" id="ARBA00022500"/>
    </source>
</evidence>
<keyword evidence="1" id="KW-0145">Chemotaxis</keyword>
<dbReference type="CDD" id="cd06225">
    <property type="entry name" value="HAMP"/>
    <property type="match status" value="1"/>
</dbReference>
<dbReference type="Pfam" id="PF00672">
    <property type="entry name" value="HAMP"/>
    <property type="match status" value="1"/>
</dbReference>
<dbReference type="SUPFAM" id="SSF58104">
    <property type="entry name" value="Methyl-accepting chemotaxis protein (MCP) signaling domain"/>
    <property type="match status" value="1"/>
</dbReference>
<dbReference type="Proteomes" id="UP000231501">
    <property type="component" value="Unassembled WGS sequence"/>
</dbReference>
<keyword evidence="4" id="KW-0812">Transmembrane</keyword>
<dbReference type="EMBL" id="PEOG01000060">
    <property type="protein sequence ID" value="PIM51552.1"/>
    <property type="molecule type" value="Genomic_DNA"/>
</dbReference>
<feature type="transmembrane region" description="Helical" evidence="4">
    <location>
        <begin position="298"/>
        <end position="317"/>
    </location>
</feature>
<dbReference type="GO" id="GO:0006935">
    <property type="term" value="P:chemotaxis"/>
    <property type="evidence" value="ECO:0007669"/>
    <property type="project" value="UniProtKB-KW"/>
</dbReference>
<dbReference type="GO" id="GO:0004888">
    <property type="term" value="F:transmembrane signaling receptor activity"/>
    <property type="evidence" value="ECO:0007669"/>
    <property type="project" value="InterPro"/>
</dbReference>
<evidence type="ECO:0000256" key="3">
    <source>
        <dbReference type="PROSITE-ProRule" id="PRU00284"/>
    </source>
</evidence>
<dbReference type="SMART" id="SM00304">
    <property type="entry name" value="HAMP"/>
    <property type="match status" value="1"/>
</dbReference>
<dbReference type="OrthoDB" id="9147953at2"/>
<dbReference type="RefSeq" id="WP_143742415.1">
    <property type="nucleotide sequence ID" value="NZ_PEOG01000060.1"/>
</dbReference>
<dbReference type="InterPro" id="IPR051310">
    <property type="entry name" value="MCP_chemotaxis"/>
</dbReference>
<dbReference type="GO" id="GO:0007165">
    <property type="term" value="P:signal transduction"/>
    <property type="evidence" value="ECO:0007669"/>
    <property type="project" value="UniProtKB-KW"/>
</dbReference>
<protein>
    <recommendedName>
        <fullName evidence="9">Methyl-accepting chemotaxis protein</fullName>
    </recommendedName>
</protein>
<dbReference type="PROSITE" id="PS50111">
    <property type="entry name" value="CHEMOTAXIS_TRANSDUC_2"/>
    <property type="match status" value="1"/>
</dbReference>
<dbReference type="Pfam" id="PF00015">
    <property type="entry name" value="MCPsignal"/>
    <property type="match status" value="1"/>
</dbReference>
<evidence type="ECO:0000259" key="5">
    <source>
        <dbReference type="PROSITE" id="PS50111"/>
    </source>
</evidence>
<dbReference type="AlphaFoldDB" id="A0A2G9C5C1"/>
<feature type="domain" description="HAMP" evidence="6">
    <location>
        <begin position="321"/>
        <end position="373"/>
    </location>
</feature>
<evidence type="ECO:0000256" key="4">
    <source>
        <dbReference type="SAM" id="Phobius"/>
    </source>
</evidence>
<evidence type="ECO:0000259" key="6">
    <source>
        <dbReference type="PROSITE" id="PS50885"/>
    </source>
</evidence>
<dbReference type="InterPro" id="IPR004090">
    <property type="entry name" value="Chemotax_Me-accpt_rcpt"/>
</dbReference>
<sequence length="488" mass="51748">MSLKHRLAVVALLCGAVCLLPTAQLGFNLLGALRTVQAQRAALPANQAWQRVIAELSEHRLASATASSHPEQATARDAAAARINRAFDTVLAELAAVPRAAPLIEDATRLRDQFKALHGQGVNQMLQVQSPRYRALLDGLFDAIGQLNARSGLLMQADGATYFNVVAGLQVAPQLTDTLAELGAIAAAAAVDDVAAVGSAAGRYRADLRQLAAALRQAENADPAHAADHAETLRRVAQQRQVVLEALEASAKDVNYPLDQLVATLKKGAVLQSELSARVMATLAQRLDDSESAVARRFLLTAAVVIGGLIAMGLLLWRTLLGVWRPIREAERLTERIAQGDLSADSDWHTRDDLGRMLDAIRSMRDRLRGLVTQMQVASGEIHGAADEIASGNQDLSVRSEHAAARVQEASSSVQRLSETLDGTAQASRRARSLADEASASAAAGGRMVQGFVDTMSAIGASSKRMSEIVAVIDAIAFQTNILALNAA</sequence>
<dbReference type="PANTHER" id="PTHR43531">
    <property type="entry name" value="PROTEIN ICFG"/>
    <property type="match status" value="1"/>
</dbReference>
<dbReference type="InterPro" id="IPR003660">
    <property type="entry name" value="HAMP_dom"/>
</dbReference>
<dbReference type="GO" id="GO:0016020">
    <property type="term" value="C:membrane"/>
    <property type="evidence" value="ECO:0007669"/>
    <property type="project" value="InterPro"/>
</dbReference>
<keyword evidence="4" id="KW-0472">Membrane</keyword>
<comment type="caution">
    <text evidence="7">The sequence shown here is derived from an EMBL/GenBank/DDBJ whole genome shotgun (WGS) entry which is preliminary data.</text>
</comment>
<feature type="domain" description="Methyl-accepting transducer" evidence="5">
    <location>
        <begin position="378"/>
        <end position="488"/>
    </location>
</feature>
<reference evidence="7 8" key="1">
    <citation type="submission" date="2017-11" db="EMBL/GenBank/DDBJ databases">
        <title>Draft genome sequence of Mitsuaria sp. HWN-4.</title>
        <authorList>
            <person name="Gundlapally S.R."/>
        </authorList>
    </citation>
    <scope>NUCLEOTIDE SEQUENCE [LARGE SCALE GENOMIC DNA]</scope>
    <source>
        <strain evidence="7 8">HWN-4</strain>
    </source>
</reference>
<name>A0A2G9C5C1_9BURK</name>
<proteinExistence type="inferred from homology"/>
<keyword evidence="3" id="KW-0807">Transducer</keyword>
<dbReference type="Gene3D" id="1.10.287.950">
    <property type="entry name" value="Methyl-accepting chemotaxis protein"/>
    <property type="match status" value="1"/>
</dbReference>